<feature type="compositionally biased region" description="Polar residues" evidence="1">
    <location>
        <begin position="65"/>
        <end position="74"/>
    </location>
</feature>
<dbReference type="Proteomes" id="UP000499080">
    <property type="component" value="Unassembled WGS sequence"/>
</dbReference>
<organism evidence="2 3">
    <name type="scientific">Araneus ventricosus</name>
    <name type="common">Orbweaver spider</name>
    <name type="synonym">Epeira ventricosa</name>
    <dbReference type="NCBI Taxonomy" id="182803"/>
    <lineage>
        <taxon>Eukaryota</taxon>
        <taxon>Metazoa</taxon>
        <taxon>Ecdysozoa</taxon>
        <taxon>Arthropoda</taxon>
        <taxon>Chelicerata</taxon>
        <taxon>Arachnida</taxon>
        <taxon>Araneae</taxon>
        <taxon>Araneomorphae</taxon>
        <taxon>Entelegynae</taxon>
        <taxon>Araneoidea</taxon>
        <taxon>Araneidae</taxon>
        <taxon>Araneus</taxon>
    </lineage>
</organism>
<name>A0A4Y2FP13_ARAVE</name>
<evidence type="ECO:0000313" key="3">
    <source>
        <dbReference type="Proteomes" id="UP000499080"/>
    </source>
</evidence>
<dbReference type="EMBL" id="BGPR01000991">
    <property type="protein sequence ID" value="GBM42248.1"/>
    <property type="molecule type" value="Genomic_DNA"/>
</dbReference>
<evidence type="ECO:0000256" key="1">
    <source>
        <dbReference type="SAM" id="MobiDB-lite"/>
    </source>
</evidence>
<gene>
    <name evidence="2" type="ORF">AVEN_234972_1</name>
</gene>
<accession>A0A4Y2FP13</accession>
<reference evidence="2 3" key="1">
    <citation type="journal article" date="2019" name="Sci. Rep.">
        <title>Orb-weaving spider Araneus ventricosus genome elucidates the spidroin gene catalogue.</title>
        <authorList>
            <person name="Kono N."/>
            <person name="Nakamura H."/>
            <person name="Ohtoshi R."/>
            <person name="Moran D.A.P."/>
            <person name="Shinohara A."/>
            <person name="Yoshida Y."/>
            <person name="Fujiwara M."/>
            <person name="Mori M."/>
            <person name="Tomita M."/>
            <person name="Arakawa K."/>
        </authorList>
    </citation>
    <scope>NUCLEOTIDE SEQUENCE [LARGE SCALE GENOMIC DNA]</scope>
</reference>
<dbReference type="AlphaFoldDB" id="A0A4Y2FP13"/>
<sequence length="74" mass="8470">MFCQLRDRCYATNAKTVVLSCGRDVHEWCERHLDRSSSLCLRCMRPLTEEGIEEIRRVSREDNSDASMNGSSAS</sequence>
<feature type="compositionally biased region" description="Basic and acidic residues" evidence="1">
    <location>
        <begin position="54"/>
        <end position="63"/>
    </location>
</feature>
<keyword evidence="3" id="KW-1185">Reference proteome</keyword>
<evidence type="ECO:0000313" key="2">
    <source>
        <dbReference type="EMBL" id="GBM42248.1"/>
    </source>
</evidence>
<proteinExistence type="predicted"/>
<comment type="caution">
    <text evidence="2">The sequence shown here is derived from an EMBL/GenBank/DDBJ whole genome shotgun (WGS) entry which is preliminary data.</text>
</comment>
<protein>
    <submittedName>
        <fullName evidence="2">Uncharacterized protein</fullName>
    </submittedName>
</protein>
<feature type="region of interest" description="Disordered" evidence="1">
    <location>
        <begin position="54"/>
        <end position="74"/>
    </location>
</feature>